<keyword evidence="3" id="KW-1185">Reference proteome</keyword>
<feature type="region of interest" description="Disordered" evidence="1">
    <location>
        <begin position="1"/>
        <end position="21"/>
    </location>
</feature>
<comment type="caution">
    <text evidence="2">The sequence shown here is derived from an EMBL/GenBank/DDBJ whole genome shotgun (WGS) entry which is preliminary data.</text>
</comment>
<organism evidence="2 3">
    <name type="scientific">Kitasatospora nipponensis</name>
    <dbReference type="NCBI Taxonomy" id="258049"/>
    <lineage>
        <taxon>Bacteria</taxon>
        <taxon>Bacillati</taxon>
        <taxon>Actinomycetota</taxon>
        <taxon>Actinomycetes</taxon>
        <taxon>Kitasatosporales</taxon>
        <taxon>Streptomycetaceae</taxon>
        <taxon>Kitasatospora</taxon>
    </lineage>
</organism>
<sequence length="92" mass="10087">MLCDQHDDCPQPGDTVQLRSGNSIGAKATDTYVLVDDFPRTGRHFVLNLPTNHPAHDDWAAAVPLEEIAALTRLEPTGSRTWTPAPDPDQLQ</sequence>
<evidence type="ECO:0000256" key="1">
    <source>
        <dbReference type="SAM" id="MobiDB-lite"/>
    </source>
</evidence>
<gene>
    <name evidence="2" type="ORF">GCM10009665_68700</name>
</gene>
<dbReference type="Pfam" id="PF19716">
    <property type="entry name" value="DUF6211"/>
    <property type="match status" value="1"/>
</dbReference>
<accession>A0ABN1WZ86</accession>
<dbReference type="RefSeq" id="WP_344446099.1">
    <property type="nucleotide sequence ID" value="NZ_BAAALF010000211.1"/>
</dbReference>
<evidence type="ECO:0000313" key="3">
    <source>
        <dbReference type="Proteomes" id="UP001500037"/>
    </source>
</evidence>
<dbReference type="Proteomes" id="UP001500037">
    <property type="component" value="Unassembled WGS sequence"/>
</dbReference>
<reference evidence="2 3" key="1">
    <citation type="journal article" date="2019" name="Int. J. Syst. Evol. Microbiol.">
        <title>The Global Catalogue of Microorganisms (GCM) 10K type strain sequencing project: providing services to taxonomists for standard genome sequencing and annotation.</title>
        <authorList>
            <consortium name="The Broad Institute Genomics Platform"/>
            <consortium name="The Broad Institute Genome Sequencing Center for Infectious Disease"/>
            <person name="Wu L."/>
            <person name="Ma J."/>
        </authorList>
    </citation>
    <scope>NUCLEOTIDE SEQUENCE [LARGE SCALE GENOMIC DNA]</scope>
    <source>
        <strain evidence="2 3">JCM 13004</strain>
    </source>
</reference>
<dbReference type="InterPro" id="IPR046183">
    <property type="entry name" value="DUF6211"/>
</dbReference>
<name>A0ABN1WZ86_9ACTN</name>
<dbReference type="EMBL" id="BAAALF010000211">
    <property type="protein sequence ID" value="GAA1270640.1"/>
    <property type="molecule type" value="Genomic_DNA"/>
</dbReference>
<evidence type="ECO:0000313" key="2">
    <source>
        <dbReference type="EMBL" id="GAA1270640.1"/>
    </source>
</evidence>
<proteinExistence type="predicted"/>
<protein>
    <submittedName>
        <fullName evidence="2">Uncharacterized protein</fullName>
    </submittedName>
</protein>